<dbReference type="AlphaFoldDB" id="A0A6C0F703"/>
<name>A0A6C0F703_9ZZZZ</name>
<evidence type="ECO:0000313" key="2">
    <source>
        <dbReference type="EMBL" id="QHT36972.1"/>
    </source>
</evidence>
<feature type="region of interest" description="Disordered" evidence="1">
    <location>
        <begin position="40"/>
        <end position="59"/>
    </location>
</feature>
<sequence>MPSSSSFHRTASNKTLHLYKRKGEIHVRCSGPTHCEVMERRHKKRRKKHNHNDKKNIHDAKMKALKDYQNLSKVEYKSKKTTAMNLMELVEEVKERLQDGTYLKIMDELMALNNEVEQPERSRYTFPSFEIYEMY</sequence>
<organism evidence="2">
    <name type="scientific">viral metagenome</name>
    <dbReference type="NCBI Taxonomy" id="1070528"/>
    <lineage>
        <taxon>unclassified sequences</taxon>
        <taxon>metagenomes</taxon>
        <taxon>organismal metagenomes</taxon>
    </lineage>
</organism>
<evidence type="ECO:0000256" key="1">
    <source>
        <dbReference type="SAM" id="MobiDB-lite"/>
    </source>
</evidence>
<proteinExistence type="predicted"/>
<reference evidence="2" key="1">
    <citation type="journal article" date="2020" name="Nature">
        <title>Giant virus diversity and host interactions through global metagenomics.</title>
        <authorList>
            <person name="Schulz F."/>
            <person name="Roux S."/>
            <person name="Paez-Espino D."/>
            <person name="Jungbluth S."/>
            <person name="Walsh D.A."/>
            <person name="Denef V.J."/>
            <person name="McMahon K.D."/>
            <person name="Konstantinidis K.T."/>
            <person name="Eloe-Fadrosh E.A."/>
            <person name="Kyrpides N.C."/>
            <person name="Woyke T."/>
        </authorList>
    </citation>
    <scope>NUCLEOTIDE SEQUENCE</scope>
    <source>
        <strain evidence="2">GVMAG-S-ERX555967-130</strain>
    </source>
</reference>
<protein>
    <submittedName>
        <fullName evidence="2">Uncharacterized protein</fullName>
    </submittedName>
</protein>
<accession>A0A6C0F703</accession>
<dbReference type="EMBL" id="MN738788">
    <property type="protein sequence ID" value="QHT36972.1"/>
    <property type="molecule type" value="Genomic_DNA"/>
</dbReference>
<feature type="compositionally biased region" description="Basic residues" evidence="1">
    <location>
        <begin position="40"/>
        <end position="52"/>
    </location>
</feature>